<reference evidence="1" key="2">
    <citation type="submission" date="2019-07" db="EMBL/GenBank/DDBJ databases">
        <authorList>
            <person name="Seetharam A."/>
            <person name="Woodhouse M."/>
            <person name="Cannon E."/>
        </authorList>
    </citation>
    <scope>NUCLEOTIDE SEQUENCE [LARGE SCALE GENOMIC DNA]</scope>
    <source>
        <strain evidence="1">cv. B73</strain>
    </source>
</reference>
<dbReference type="InParanoid" id="A0A804LUS8"/>
<accession>A0A804LUS8</accession>
<evidence type="ECO:0000313" key="2">
    <source>
        <dbReference type="Proteomes" id="UP000007305"/>
    </source>
</evidence>
<name>A0A804LUS8_MAIZE</name>
<sequence>MRDRGRRYVDALRPEGERVGRGGGCSVREPGRDEGHVYFIDKISGDGDKDKAEMAAVVSFIQQSG</sequence>
<dbReference type="Proteomes" id="UP000007305">
    <property type="component" value="Chromosome 1"/>
</dbReference>
<dbReference type="AlphaFoldDB" id="A0A804LUS8"/>
<reference evidence="2" key="1">
    <citation type="submission" date="2015-12" db="EMBL/GenBank/DDBJ databases">
        <title>Update maize B73 reference genome by single molecule sequencing technologies.</title>
        <authorList>
            <consortium name="Maize Genome Sequencing Project"/>
            <person name="Ware D."/>
        </authorList>
    </citation>
    <scope>NUCLEOTIDE SEQUENCE [LARGE SCALE GENOMIC DNA]</scope>
    <source>
        <strain evidence="2">cv. B73</strain>
    </source>
</reference>
<reference evidence="1" key="3">
    <citation type="submission" date="2021-05" db="UniProtKB">
        <authorList>
            <consortium name="EnsemblPlants"/>
        </authorList>
    </citation>
    <scope>IDENTIFICATION</scope>
    <source>
        <strain evidence="1">cv. B73</strain>
    </source>
</reference>
<organism evidence="1 2">
    <name type="scientific">Zea mays</name>
    <name type="common">Maize</name>
    <dbReference type="NCBI Taxonomy" id="4577"/>
    <lineage>
        <taxon>Eukaryota</taxon>
        <taxon>Viridiplantae</taxon>
        <taxon>Streptophyta</taxon>
        <taxon>Embryophyta</taxon>
        <taxon>Tracheophyta</taxon>
        <taxon>Spermatophyta</taxon>
        <taxon>Magnoliopsida</taxon>
        <taxon>Liliopsida</taxon>
        <taxon>Poales</taxon>
        <taxon>Poaceae</taxon>
        <taxon>PACMAD clade</taxon>
        <taxon>Panicoideae</taxon>
        <taxon>Andropogonodae</taxon>
        <taxon>Andropogoneae</taxon>
        <taxon>Tripsacinae</taxon>
        <taxon>Zea</taxon>
    </lineage>
</organism>
<proteinExistence type="predicted"/>
<evidence type="ECO:0000313" key="1">
    <source>
        <dbReference type="EnsemblPlants" id="Zm00001eb038130_P001"/>
    </source>
</evidence>
<dbReference type="EnsemblPlants" id="Zm00001eb038130_T001">
    <property type="protein sequence ID" value="Zm00001eb038130_P001"/>
    <property type="gene ID" value="Zm00001eb038130"/>
</dbReference>
<dbReference type="Gramene" id="Zm00001eb038130_T001">
    <property type="protein sequence ID" value="Zm00001eb038130_P001"/>
    <property type="gene ID" value="Zm00001eb038130"/>
</dbReference>
<keyword evidence="2" id="KW-1185">Reference proteome</keyword>
<protein>
    <submittedName>
        <fullName evidence="1">Uncharacterized protein</fullName>
    </submittedName>
</protein>